<accession>A0AAN9UP34</accession>
<dbReference type="Gene3D" id="3.40.50.720">
    <property type="entry name" value="NAD(P)-binding Rossmann-like Domain"/>
    <property type="match status" value="1"/>
</dbReference>
<sequence length="321" mass="34142">MLTNVTTGANDLMPSTGDYTVTKTVHSDTYPAIDPSKLPSSLLPGRAVYVSGASRGIGKAIATSFARGGASVIAIGARSTTSLEPVAEELKAAAREAGRDADKLRVVLVGIDVSVPESVATAAELVKRELGGGGLDIVVQVAGISGEFQKKVIDADPDSWWQVYETNVRGQFLVAKYFLPLLLGRGANGLKTFVTVASVGAHLTLPGSSQYQPGKLVNLRFAEFVDVEYADQGVSAWCVHPGNVLTDMATGIEADAATKEAMSKVFVDTPQISADTIVYLTSEKRQWLSGRYINCTWDVPELLALEEDIVKGDKLKVRLIV</sequence>
<reference evidence="3 4" key="1">
    <citation type="journal article" date="2023" name="PLoS ONE">
        <title>Cytospora paraplurivora sp. nov. isolated from orchards with fruit tree decline syndrome in Ontario, Canada.</title>
        <authorList>
            <person name="Ilyukhin E."/>
            <person name="Nguyen H.D.T."/>
            <person name="Castle A.J."/>
            <person name="Ellouze W."/>
        </authorList>
    </citation>
    <scope>NUCLEOTIDE SEQUENCE [LARGE SCALE GENOMIC DNA]</scope>
    <source>
        <strain evidence="3 4">FDS-564</strain>
    </source>
</reference>
<dbReference type="PRINTS" id="PR00081">
    <property type="entry name" value="GDHRDH"/>
</dbReference>
<organism evidence="3 4">
    <name type="scientific">Cytospora paraplurivora</name>
    <dbReference type="NCBI Taxonomy" id="2898453"/>
    <lineage>
        <taxon>Eukaryota</taxon>
        <taxon>Fungi</taxon>
        <taxon>Dikarya</taxon>
        <taxon>Ascomycota</taxon>
        <taxon>Pezizomycotina</taxon>
        <taxon>Sordariomycetes</taxon>
        <taxon>Sordariomycetidae</taxon>
        <taxon>Diaporthales</taxon>
        <taxon>Cytosporaceae</taxon>
        <taxon>Cytospora</taxon>
    </lineage>
</organism>
<protein>
    <submittedName>
        <fullName evidence="3">Uncharacterized protein</fullName>
    </submittedName>
</protein>
<dbReference type="PANTHER" id="PTHR42760">
    <property type="entry name" value="SHORT-CHAIN DEHYDROGENASES/REDUCTASES FAMILY MEMBER"/>
    <property type="match status" value="1"/>
</dbReference>
<comment type="similarity">
    <text evidence="1">Belongs to the short-chain dehydrogenases/reductases (SDR) family.</text>
</comment>
<dbReference type="EMBL" id="JAJSPL020000004">
    <property type="protein sequence ID" value="KAK7747494.1"/>
    <property type="molecule type" value="Genomic_DNA"/>
</dbReference>
<name>A0AAN9UP34_9PEZI</name>
<gene>
    <name evidence="3" type="ORF">SLS53_001749</name>
</gene>
<comment type="caution">
    <text evidence="3">The sequence shown here is derived from an EMBL/GenBank/DDBJ whole genome shotgun (WGS) entry which is preliminary data.</text>
</comment>
<evidence type="ECO:0000313" key="4">
    <source>
        <dbReference type="Proteomes" id="UP001320245"/>
    </source>
</evidence>
<dbReference type="GO" id="GO:0016616">
    <property type="term" value="F:oxidoreductase activity, acting on the CH-OH group of donors, NAD or NADP as acceptor"/>
    <property type="evidence" value="ECO:0007669"/>
    <property type="project" value="TreeGrafter"/>
</dbReference>
<dbReference type="PANTHER" id="PTHR42760:SF37">
    <property type="entry name" value="CLAVALDEHYDE DEHYDROGENASE"/>
    <property type="match status" value="1"/>
</dbReference>
<dbReference type="SUPFAM" id="SSF51735">
    <property type="entry name" value="NAD(P)-binding Rossmann-fold domains"/>
    <property type="match status" value="1"/>
</dbReference>
<evidence type="ECO:0000256" key="1">
    <source>
        <dbReference type="ARBA" id="ARBA00006484"/>
    </source>
</evidence>
<dbReference type="InterPro" id="IPR036291">
    <property type="entry name" value="NAD(P)-bd_dom_sf"/>
</dbReference>
<dbReference type="AlphaFoldDB" id="A0AAN9UP34"/>
<dbReference type="Proteomes" id="UP001320245">
    <property type="component" value="Unassembled WGS sequence"/>
</dbReference>
<keyword evidence="2" id="KW-0560">Oxidoreductase</keyword>
<evidence type="ECO:0000313" key="3">
    <source>
        <dbReference type="EMBL" id="KAK7747494.1"/>
    </source>
</evidence>
<dbReference type="Pfam" id="PF13561">
    <property type="entry name" value="adh_short_C2"/>
    <property type="match status" value="1"/>
</dbReference>
<dbReference type="CDD" id="cd05233">
    <property type="entry name" value="SDR_c"/>
    <property type="match status" value="1"/>
</dbReference>
<evidence type="ECO:0000256" key="2">
    <source>
        <dbReference type="ARBA" id="ARBA00023002"/>
    </source>
</evidence>
<keyword evidence="4" id="KW-1185">Reference proteome</keyword>
<proteinExistence type="inferred from homology"/>
<dbReference type="InterPro" id="IPR002347">
    <property type="entry name" value="SDR_fam"/>
</dbReference>